<protein>
    <recommendedName>
        <fullName evidence="8">CBM6 domain-containing protein</fullName>
    </recommendedName>
</protein>
<dbReference type="GO" id="GO:0030246">
    <property type="term" value="F:carbohydrate binding"/>
    <property type="evidence" value="ECO:0007669"/>
    <property type="project" value="InterPro"/>
</dbReference>
<dbReference type="GO" id="GO:0045493">
    <property type="term" value="P:xylan catabolic process"/>
    <property type="evidence" value="ECO:0007669"/>
    <property type="project" value="UniProtKB-KW"/>
</dbReference>
<dbReference type="InterPro" id="IPR052176">
    <property type="entry name" value="Glycosyl_Hydrlase_43_Enz"/>
</dbReference>
<dbReference type="InterPro" id="IPR006710">
    <property type="entry name" value="Glyco_hydro_43"/>
</dbReference>
<evidence type="ECO:0000256" key="7">
    <source>
        <dbReference type="RuleBase" id="RU361187"/>
    </source>
</evidence>
<dbReference type="Pfam" id="PF03422">
    <property type="entry name" value="CBM_6"/>
    <property type="match status" value="1"/>
</dbReference>
<evidence type="ECO:0000256" key="2">
    <source>
        <dbReference type="ARBA" id="ARBA00022651"/>
    </source>
</evidence>
<dbReference type="Gene3D" id="2.60.120.260">
    <property type="entry name" value="Galactose-binding domain-like"/>
    <property type="match status" value="1"/>
</dbReference>
<evidence type="ECO:0000256" key="4">
    <source>
        <dbReference type="ARBA" id="ARBA00023277"/>
    </source>
</evidence>
<dbReference type="InterPro" id="IPR005084">
    <property type="entry name" value="CBM6"/>
</dbReference>
<dbReference type="Proteomes" id="UP000244527">
    <property type="component" value="Chromosome"/>
</dbReference>
<evidence type="ECO:0000313" key="10">
    <source>
        <dbReference type="Proteomes" id="UP000244527"/>
    </source>
</evidence>
<gene>
    <name evidence="9" type="ORF">FFWV33_14875</name>
</gene>
<feature type="domain" description="CBM6" evidence="8">
    <location>
        <begin position="363"/>
        <end position="469"/>
    </location>
</feature>
<reference evidence="9 10" key="1">
    <citation type="submission" date="2017-04" db="EMBL/GenBank/DDBJ databases">
        <title>Compelte genome sequence of WV33.</title>
        <authorList>
            <person name="Lee P.C."/>
        </authorList>
    </citation>
    <scope>NUCLEOTIDE SEQUENCE [LARGE SCALE GENOMIC DNA]</scope>
    <source>
        <strain evidence="9 10">WV33</strain>
    </source>
</reference>
<dbReference type="GO" id="GO:0004553">
    <property type="term" value="F:hydrolase activity, hydrolyzing O-glycosyl compounds"/>
    <property type="evidence" value="ECO:0007669"/>
    <property type="project" value="InterPro"/>
</dbReference>
<dbReference type="SUPFAM" id="SSF49785">
    <property type="entry name" value="Galactose-binding domain-like"/>
    <property type="match status" value="1"/>
</dbReference>
<name>A0A2S1LG54_9FLAO</name>
<dbReference type="Gene3D" id="2.115.10.20">
    <property type="entry name" value="Glycosyl hydrolase domain, family 43"/>
    <property type="match status" value="1"/>
</dbReference>
<keyword evidence="5 7" id="KW-0326">Glycosidase</keyword>
<sequence length="469" mass="52779">MDFWTYKMLHCCSFEVKDCIFQSLNYFSNKMKKNTIITLFLTLFVLVVKAQNPIVPAGMYIADPEAHVWKDGKLYLYGSRDESDDYWCSYSHHVLNTSDLKKWTVTENAFASKGANDQVSYHDNLLFAPDCAYKDGTYYLYYCSPGKKLTEGVATSSSPFGPFENGKQIKGAYQIDPAVLIDDDGQGYYYWGQGKPKVAKLKPNLIEIDSTSIVEPLDAKGNVAFHEGSSIRKIGKLYYFVFADDSRNNKPTCLGYAIGKSPMGPFEYKGVLIDNVACDPASWNNHGSIEKFKDQWYVFYHRSTHNSQKFRKACVEPIFIKKDGTIDEVEMSSQGASAPLDATAIIEAEWACHLSGNVRVTGIAATDIKSEGLAAFKDGDFVGYKYLDFPKNCSEFELKAVVHSKITIEIRQGSEHGNLIGTCVLEPSKDYQIVKTSIRNVKKGKQALFLTFKNETNSSDNSLDWFRFN</sequence>
<evidence type="ECO:0000256" key="1">
    <source>
        <dbReference type="ARBA" id="ARBA00009865"/>
    </source>
</evidence>
<dbReference type="InterPro" id="IPR023296">
    <property type="entry name" value="Glyco_hydro_beta-prop_sf"/>
</dbReference>
<dbReference type="CDD" id="cd18620">
    <property type="entry name" value="GH43_XylA-like"/>
    <property type="match status" value="1"/>
</dbReference>
<dbReference type="KEGG" id="ffa:FFWV33_14875"/>
<evidence type="ECO:0000256" key="3">
    <source>
        <dbReference type="ARBA" id="ARBA00022801"/>
    </source>
</evidence>
<evidence type="ECO:0000259" key="8">
    <source>
        <dbReference type="Pfam" id="PF03422"/>
    </source>
</evidence>
<dbReference type="EMBL" id="CP020918">
    <property type="protein sequence ID" value="AWG22717.1"/>
    <property type="molecule type" value="Genomic_DNA"/>
</dbReference>
<keyword evidence="10" id="KW-1185">Reference proteome</keyword>
<dbReference type="CDD" id="cd04084">
    <property type="entry name" value="CBM6_xylanase-like"/>
    <property type="match status" value="1"/>
</dbReference>
<dbReference type="SUPFAM" id="SSF75005">
    <property type="entry name" value="Arabinanase/levansucrase/invertase"/>
    <property type="match status" value="1"/>
</dbReference>
<evidence type="ECO:0000256" key="5">
    <source>
        <dbReference type="ARBA" id="ARBA00023295"/>
    </source>
</evidence>
<keyword evidence="4" id="KW-0119">Carbohydrate metabolism</keyword>
<evidence type="ECO:0000313" key="9">
    <source>
        <dbReference type="EMBL" id="AWG22717.1"/>
    </source>
</evidence>
<organism evidence="9 10">
    <name type="scientific">Flavobacterium faecale</name>
    <dbReference type="NCBI Taxonomy" id="1355330"/>
    <lineage>
        <taxon>Bacteria</taxon>
        <taxon>Pseudomonadati</taxon>
        <taxon>Bacteroidota</taxon>
        <taxon>Flavobacteriia</taxon>
        <taxon>Flavobacteriales</taxon>
        <taxon>Flavobacteriaceae</taxon>
        <taxon>Flavobacterium</taxon>
    </lineage>
</organism>
<proteinExistence type="inferred from homology"/>
<dbReference type="PANTHER" id="PTHR43772:SF2">
    <property type="entry name" value="PUTATIVE (AFU_ORTHOLOGUE AFUA_2G04480)-RELATED"/>
    <property type="match status" value="1"/>
</dbReference>
<keyword evidence="2" id="KW-0624">Polysaccharide degradation</keyword>
<keyword evidence="2" id="KW-0858">Xylan degradation</keyword>
<accession>A0A2S1LG54</accession>
<dbReference type="AlphaFoldDB" id="A0A2S1LG54"/>
<comment type="similarity">
    <text evidence="1 7">Belongs to the glycosyl hydrolase 43 family.</text>
</comment>
<dbReference type="Pfam" id="PF04616">
    <property type="entry name" value="Glyco_hydro_43"/>
    <property type="match status" value="1"/>
</dbReference>
<dbReference type="PANTHER" id="PTHR43772">
    <property type="entry name" value="ENDO-1,4-BETA-XYLANASE"/>
    <property type="match status" value="1"/>
</dbReference>
<dbReference type="InterPro" id="IPR008979">
    <property type="entry name" value="Galactose-bd-like_sf"/>
</dbReference>
<evidence type="ECO:0000256" key="6">
    <source>
        <dbReference type="PIRSR" id="PIRSR606710-2"/>
    </source>
</evidence>
<keyword evidence="3 7" id="KW-0378">Hydrolase</keyword>
<feature type="site" description="Important for catalytic activity, responsible for pKa modulation of the active site Glu and correct orientation of both the proton donor and substrate" evidence="6">
    <location>
        <position position="176"/>
    </location>
</feature>